<dbReference type="EMBL" id="JWZX01001799">
    <property type="protein sequence ID" value="KOO32335.1"/>
    <property type="molecule type" value="Genomic_DNA"/>
</dbReference>
<gene>
    <name evidence="2" type="ORF">Ctob_008357</name>
</gene>
<evidence type="ECO:0000313" key="3">
    <source>
        <dbReference type="Proteomes" id="UP000037460"/>
    </source>
</evidence>
<feature type="region of interest" description="Disordered" evidence="1">
    <location>
        <begin position="31"/>
        <end position="50"/>
    </location>
</feature>
<dbReference type="Proteomes" id="UP000037460">
    <property type="component" value="Unassembled WGS sequence"/>
</dbReference>
<organism evidence="2 3">
    <name type="scientific">Chrysochromulina tobinii</name>
    <dbReference type="NCBI Taxonomy" id="1460289"/>
    <lineage>
        <taxon>Eukaryota</taxon>
        <taxon>Haptista</taxon>
        <taxon>Haptophyta</taxon>
        <taxon>Prymnesiophyceae</taxon>
        <taxon>Prymnesiales</taxon>
        <taxon>Chrysochromulinaceae</taxon>
        <taxon>Chrysochromulina</taxon>
    </lineage>
</organism>
<evidence type="ECO:0000313" key="2">
    <source>
        <dbReference type="EMBL" id="KOO32335.1"/>
    </source>
</evidence>
<reference evidence="3" key="1">
    <citation type="journal article" date="2015" name="PLoS Genet.">
        <title>Genome Sequence and Transcriptome Analyses of Chrysochromulina tobin: Metabolic Tools for Enhanced Algal Fitness in the Prominent Order Prymnesiales (Haptophyceae).</title>
        <authorList>
            <person name="Hovde B.T."/>
            <person name="Deodato C.R."/>
            <person name="Hunsperger H.M."/>
            <person name="Ryken S.A."/>
            <person name="Yost W."/>
            <person name="Jha R.K."/>
            <person name="Patterson J."/>
            <person name="Monnat R.J. Jr."/>
            <person name="Barlow S.B."/>
            <person name="Starkenburg S.R."/>
            <person name="Cattolico R.A."/>
        </authorList>
    </citation>
    <scope>NUCLEOTIDE SEQUENCE</scope>
    <source>
        <strain evidence="3">CCMP291</strain>
    </source>
</reference>
<name>A0A0M0K0J9_9EUKA</name>
<comment type="caution">
    <text evidence="2">The sequence shown here is derived from an EMBL/GenBank/DDBJ whole genome shotgun (WGS) entry which is preliminary data.</text>
</comment>
<dbReference type="AlphaFoldDB" id="A0A0M0K0J9"/>
<accession>A0A0M0K0J9</accession>
<proteinExistence type="predicted"/>
<protein>
    <submittedName>
        <fullName evidence="2">Uncharacterized protein</fullName>
    </submittedName>
</protein>
<evidence type="ECO:0000256" key="1">
    <source>
        <dbReference type="SAM" id="MobiDB-lite"/>
    </source>
</evidence>
<keyword evidence="3" id="KW-1185">Reference proteome</keyword>
<sequence length="329" mass="35891">MAPKPKPVGITIGPNKTQMLALGEAVADRMRREQQAEGTYIPTQDPEKPPPAAIRLEGATLGGMCAGFLGYYERCMAREVSGGAPCYRHSANPVLYLARDPEGHWRGQLQGKLGELSSLLKLVDRDCLYPTSKSDAPWQWVDPDTRDWQEAWTLKVREAEIAEIEAEREQRKPVPTVIALEAGAASVPLVGSSGLTPGYEGLYRRGKQRNEKGLEEDAVHNGSACWRHVSNPMLWIARGPDGGWIGVDDLLWEAKGSPGGVLRLRDAVCAHPTDSSAGWIAHDGARWVERPALRCRRADETEAAAEEAALPAAPRLISVELAQISVKPL</sequence>